<geneLocation type="mitochondrion" evidence="5"/>
<organism evidence="5">
    <name type="scientific">Navicula ramosissima</name>
    <dbReference type="NCBI Taxonomy" id="265559"/>
    <lineage>
        <taxon>Eukaryota</taxon>
        <taxon>Sar</taxon>
        <taxon>Stramenopiles</taxon>
        <taxon>Ochrophyta</taxon>
        <taxon>Bacillariophyta</taxon>
        <taxon>Bacillariophyceae</taxon>
        <taxon>Bacillariophycidae</taxon>
        <taxon>Naviculales</taxon>
        <taxon>Naviculaceae</taxon>
        <taxon>Navicula</taxon>
    </lineage>
</organism>
<keyword evidence="3" id="KW-0687">Ribonucleoprotein</keyword>
<comment type="similarity">
    <text evidence="1">Belongs to the universal ribosomal protein uS7 family.</text>
</comment>
<dbReference type="Pfam" id="PF00177">
    <property type="entry name" value="Ribosomal_S7"/>
    <property type="match status" value="1"/>
</dbReference>
<accession>A0A343A6W5</accession>
<sequence length="156" mass="18060">MNIVKYKAQSLELQKKLINHATRNGKKSKSEKAIMKSFKAAQKSQRKNHGKIIKLSVLNAIPIFKIIKLTDKKRRKKSTKEIPTFVSNYTSRVSLGLKYLIKTTRSLSSSKQANFSEKFKNELLSGTSSENNASVMKTNFQTKACQEKKYFRFYRW</sequence>
<evidence type="ECO:0000256" key="1">
    <source>
        <dbReference type="ARBA" id="ARBA00007151"/>
    </source>
</evidence>
<dbReference type="EMBL" id="KX343079">
    <property type="protein sequence ID" value="AOY40403.1"/>
    <property type="molecule type" value="Genomic_DNA"/>
</dbReference>
<dbReference type="InterPro" id="IPR023798">
    <property type="entry name" value="Ribosomal_uS7_dom"/>
</dbReference>
<evidence type="ECO:0000256" key="3">
    <source>
        <dbReference type="ARBA" id="ARBA00023274"/>
    </source>
</evidence>
<evidence type="ECO:0000256" key="2">
    <source>
        <dbReference type="ARBA" id="ARBA00022980"/>
    </source>
</evidence>
<dbReference type="PIRSF" id="PIRSF002122">
    <property type="entry name" value="RPS7p_RPS7a_RPS5e_RPS7o"/>
    <property type="match status" value="1"/>
</dbReference>
<evidence type="ECO:0000313" key="5">
    <source>
        <dbReference type="EMBL" id="AOY40403.1"/>
    </source>
</evidence>
<dbReference type="GO" id="GO:1990904">
    <property type="term" value="C:ribonucleoprotein complex"/>
    <property type="evidence" value="ECO:0007669"/>
    <property type="project" value="UniProtKB-KW"/>
</dbReference>
<dbReference type="GO" id="GO:0005840">
    <property type="term" value="C:ribosome"/>
    <property type="evidence" value="ECO:0007669"/>
    <property type="project" value="UniProtKB-KW"/>
</dbReference>
<dbReference type="GeneID" id="30218199"/>
<dbReference type="SUPFAM" id="SSF47973">
    <property type="entry name" value="Ribosomal protein S7"/>
    <property type="match status" value="1"/>
</dbReference>
<keyword evidence="5" id="KW-0496">Mitochondrion</keyword>
<proteinExistence type="inferred from homology"/>
<dbReference type="RefSeq" id="YP_009317743.1">
    <property type="nucleotide sequence ID" value="NC_031848.1"/>
</dbReference>
<evidence type="ECO:0000259" key="4">
    <source>
        <dbReference type="Pfam" id="PF00177"/>
    </source>
</evidence>
<name>A0A343A6W5_9STRA</name>
<dbReference type="Gene3D" id="1.10.455.10">
    <property type="entry name" value="Ribosomal protein S7 domain"/>
    <property type="match status" value="1"/>
</dbReference>
<protein>
    <submittedName>
        <fullName evidence="5">Ribosomal protein S7</fullName>
    </submittedName>
</protein>
<keyword evidence="2 5" id="KW-0689">Ribosomal protein</keyword>
<gene>
    <name evidence="5" type="primary">rps7</name>
    <name evidence="5" type="ORF">Nram.m14</name>
</gene>
<dbReference type="InterPro" id="IPR000235">
    <property type="entry name" value="Ribosomal_uS7"/>
</dbReference>
<dbReference type="AlphaFoldDB" id="A0A343A6W5"/>
<reference evidence="5" key="1">
    <citation type="journal article" date="2016" name="Mitochondrial DNA Part B Resour">
        <title>Complete mitochondrial genome of biraphid benthic diatom, Navicula ramosissima (Naviculales, Bacillariophyceae).</title>
        <authorList>
            <person name="An S.M."/>
            <person name="Noh J.H."/>
            <person name="Lee H.R."/>
            <person name="Choi D.H."/>
            <person name="Lee J.H."/>
            <person name="Yang E.C."/>
        </authorList>
    </citation>
    <scope>NUCLEOTIDE SEQUENCE</scope>
</reference>
<dbReference type="InterPro" id="IPR036823">
    <property type="entry name" value="Ribosomal_uS7_dom_sf"/>
</dbReference>
<feature type="domain" description="Small ribosomal subunit protein uS7" evidence="4">
    <location>
        <begin position="12"/>
        <end position="138"/>
    </location>
</feature>
<dbReference type="GO" id="GO:0006412">
    <property type="term" value="P:translation"/>
    <property type="evidence" value="ECO:0007669"/>
    <property type="project" value="InterPro"/>
</dbReference>